<protein>
    <submittedName>
        <fullName evidence="5">Mandelate racemase/muconate lactonizing enzyme family protein</fullName>
    </submittedName>
</protein>
<keyword evidence="3" id="KW-0460">Magnesium</keyword>
<evidence type="ECO:0000256" key="3">
    <source>
        <dbReference type="ARBA" id="ARBA00022842"/>
    </source>
</evidence>
<dbReference type="GO" id="GO:0016052">
    <property type="term" value="P:carbohydrate catabolic process"/>
    <property type="evidence" value="ECO:0007669"/>
    <property type="project" value="TreeGrafter"/>
</dbReference>
<sequence>MKIDHVETIHLYFEYPEGKNFSTPAGPVKGRMTTLVQVHADNGMIGVGSAYAHPAMVQAAIEHLTPLLEGRAITDTEYDPLSQFMRGDHQIERLWRGMYVWTRWSGRKGAAMVALGGIDQALWDLRGKAGGKPVWRLLGGETSKCPAYASGMLYGNSPEETAEIAGKMVEKGFRRVKMRIGYSWEYDVAAVRAVRSVIGNNIDLMCDGTWRFDLKSARRMARELVSNRVFWFEEPFEADDLDNYVALRGTVGLPLATGENEFGFEGFRELIRIAAVDIVQPDASRCGGISEVLKTARLARTAGLRFAPHSWCDPVAVISNAHVVASQDNGITVEIDQTGNRFIEELLGSPLAVKEGMLELGSRPGLGIELDPAALKRFRVTSPSDIPEGNHCDIILGPPTVLQPIPPYEGPGESD</sequence>
<dbReference type="InterPro" id="IPR013342">
    <property type="entry name" value="Mandelate_racemase_C"/>
</dbReference>
<dbReference type="CDD" id="cd03316">
    <property type="entry name" value="MR_like"/>
    <property type="match status" value="1"/>
</dbReference>
<feature type="domain" description="Mandelate racemase/muconate lactonizing enzyme C-terminal" evidence="4">
    <location>
        <begin position="158"/>
        <end position="254"/>
    </location>
</feature>
<comment type="caution">
    <text evidence="5">The sequence shown here is derived from an EMBL/GenBank/DDBJ whole genome shotgun (WGS) entry which is preliminary data.</text>
</comment>
<dbReference type="SFLD" id="SFLDS00001">
    <property type="entry name" value="Enolase"/>
    <property type="match status" value="1"/>
</dbReference>
<dbReference type="InterPro" id="IPR046945">
    <property type="entry name" value="RHMD-like"/>
</dbReference>
<dbReference type="PANTHER" id="PTHR13794">
    <property type="entry name" value="ENOLASE SUPERFAMILY, MANDELATE RACEMASE"/>
    <property type="match status" value="1"/>
</dbReference>
<dbReference type="Gene3D" id="3.20.20.120">
    <property type="entry name" value="Enolase-like C-terminal domain"/>
    <property type="match status" value="1"/>
</dbReference>
<dbReference type="SFLD" id="SFLDG00179">
    <property type="entry name" value="mandelate_racemase"/>
    <property type="match status" value="1"/>
</dbReference>
<dbReference type="PROSITE" id="PS00908">
    <property type="entry name" value="MR_MLE_1"/>
    <property type="match status" value="1"/>
</dbReference>
<dbReference type="InterPro" id="IPR013341">
    <property type="entry name" value="Mandelate_racemase_N_dom"/>
</dbReference>
<dbReference type="InterPro" id="IPR036849">
    <property type="entry name" value="Enolase-like_C_sf"/>
</dbReference>
<proteinExistence type="predicted"/>
<dbReference type="InterPro" id="IPR029065">
    <property type="entry name" value="Enolase_C-like"/>
</dbReference>
<dbReference type="GO" id="GO:0009063">
    <property type="term" value="P:amino acid catabolic process"/>
    <property type="evidence" value="ECO:0007669"/>
    <property type="project" value="InterPro"/>
</dbReference>
<dbReference type="Pfam" id="PF13378">
    <property type="entry name" value="MR_MLE_C"/>
    <property type="match status" value="1"/>
</dbReference>
<name>A0A419F7G5_9BACT</name>
<dbReference type="Gene3D" id="3.30.390.10">
    <property type="entry name" value="Enolase-like, N-terminal domain"/>
    <property type="match status" value="1"/>
</dbReference>
<dbReference type="PANTHER" id="PTHR13794:SF58">
    <property type="entry name" value="MITOCHONDRIAL ENOLASE SUPERFAMILY MEMBER 1"/>
    <property type="match status" value="1"/>
</dbReference>
<dbReference type="SMART" id="SM00922">
    <property type="entry name" value="MR_MLE"/>
    <property type="match status" value="1"/>
</dbReference>
<evidence type="ECO:0000259" key="4">
    <source>
        <dbReference type="SMART" id="SM00922"/>
    </source>
</evidence>
<dbReference type="InterPro" id="IPR029017">
    <property type="entry name" value="Enolase-like_N"/>
</dbReference>
<dbReference type="SUPFAM" id="SSF54826">
    <property type="entry name" value="Enolase N-terminal domain-like"/>
    <property type="match status" value="1"/>
</dbReference>
<gene>
    <name evidence="5" type="ORF">C4532_02800</name>
</gene>
<dbReference type="Pfam" id="PF02746">
    <property type="entry name" value="MR_MLE_N"/>
    <property type="match status" value="1"/>
</dbReference>
<accession>A0A419F7G5</accession>
<dbReference type="GO" id="GO:0016836">
    <property type="term" value="F:hydro-lyase activity"/>
    <property type="evidence" value="ECO:0007669"/>
    <property type="project" value="TreeGrafter"/>
</dbReference>
<dbReference type="EMBL" id="QZKI01000016">
    <property type="protein sequence ID" value="RJP74358.1"/>
    <property type="molecule type" value="Genomic_DNA"/>
</dbReference>
<dbReference type="GO" id="GO:0000287">
    <property type="term" value="F:magnesium ion binding"/>
    <property type="evidence" value="ECO:0007669"/>
    <property type="project" value="TreeGrafter"/>
</dbReference>
<evidence type="ECO:0000313" key="6">
    <source>
        <dbReference type="Proteomes" id="UP000285961"/>
    </source>
</evidence>
<evidence type="ECO:0000256" key="1">
    <source>
        <dbReference type="ARBA" id="ARBA00001946"/>
    </source>
</evidence>
<dbReference type="SUPFAM" id="SSF51604">
    <property type="entry name" value="Enolase C-terminal domain-like"/>
    <property type="match status" value="1"/>
</dbReference>
<reference evidence="5 6" key="1">
    <citation type="journal article" date="2017" name="ISME J.">
        <title>Energy and carbon metabolisms in a deep terrestrial subsurface fluid microbial community.</title>
        <authorList>
            <person name="Momper L."/>
            <person name="Jungbluth S.P."/>
            <person name="Lee M.D."/>
            <person name="Amend J.P."/>
        </authorList>
    </citation>
    <scope>NUCLEOTIDE SEQUENCE [LARGE SCALE GENOMIC DNA]</scope>
    <source>
        <strain evidence="5">SURF_17</strain>
    </source>
</reference>
<comment type="cofactor">
    <cofactor evidence="1">
        <name>Mg(2+)</name>
        <dbReference type="ChEBI" id="CHEBI:18420"/>
    </cofactor>
</comment>
<dbReference type="AlphaFoldDB" id="A0A419F7G5"/>
<evidence type="ECO:0000313" key="5">
    <source>
        <dbReference type="EMBL" id="RJP74358.1"/>
    </source>
</evidence>
<dbReference type="InterPro" id="IPR018110">
    <property type="entry name" value="Mandel_Rmase/mucon_lact_enz_CS"/>
</dbReference>
<dbReference type="Proteomes" id="UP000285961">
    <property type="component" value="Unassembled WGS sequence"/>
</dbReference>
<evidence type="ECO:0000256" key="2">
    <source>
        <dbReference type="ARBA" id="ARBA00022723"/>
    </source>
</evidence>
<keyword evidence="2" id="KW-0479">Metal-binding</keyword>
<organism evidence="5 6">
    <name type="scientific">Candidatus Abyssobacteria bacterium SURF_17</name>
    <dbReference type="NCBI Taxonomy" id="2093361"/>
    <lineage>
        <taxon>Bacteria</taxon>
        <taxon>Pseudomonadati</taxon>
        <taxon>Candidatus Hydrogenedentota</taxon>
        <taxon>Candidatus Abyssobacteria</taxon>
    </lineage>
</organism>